<evidence type="ECO:0000313" key="4">
    <source>
        <dbReference type="Proteomes" id="UP000193642"/>
    </source>
</evidence>
<comment type="caution">
    <text evidence="3">The sequence shown here is derived from an EMBL/GenBank/DDBJ whole genome shotgun (WGS) entry which is preliminary data.</text>
</comment>
<evidence type="ECO:0000256" key="2">
    <source>
        <dbReference type="SAM" id="Phobius"/>
    </source>
</evidence>
<feature type="region of interest" description="Disordered" evidence="1">
    <location>
        <begin position="163"/>
        <end position="268"/>
    </location>
</feature>
<feature type="region of interest" description="Disordered" evidence="1">
    <location>
        <begin position="300"/>
        <end position="319"/>
    </location>
</feature>
<protein>
    <recommendedName>
        <fullName evidence="5">WSC domain-containing protein</fullName>
    </recommendedName>
</protein>
<feature type="compositionally biased region" description="Polar residues" evidence="1">
    <location>
        <begin position="305"/>
        <end position="319"/>
    </location>
</feature>
<evidence type="ECO:0000313" key="3">
    <source>
        <dbReference type="EMBL" id="ORY43298.1"/>
    </source>
</evidence>
<feature type="compositionally biased region" description="Pro residues" evidence="1">
    <location>
        <begin position="250"/>
        <end position="259"/>
    </location>
</feature>
<sequence length="319" mass="34008">MTVFTAKYIGCFDETENGGNVTLAAAGPDLTPVTCLGRCNTPFAQLAPWNATAVACTCMPQFEIKKVPTEQCFLLCKDKIHYCGGFSPDHTRLWSMYEKIPMPSVTEKAAKTTTKCAFCYSGGDKSTTSIVTTTNHVPPFGHFSSNLGQHSTTTTRILQLPPVTSNQPELPLYKSKTPTPPIQDPKPTTSQTNVIDIPSSTTIAIGGGEGGGVVSSLDEGDGVMRISSSPNGNPITAGPSATTVTDTPGNPRPPPPAPLPTLITPEPNNNNNQFTAPLIVVLSVVAITVFSAFTAYRRRKKSRSSDFQPSNTNYLKPLN</sequence>
<reference evidence="3 4" key="1">
    <citation type="submission" date="2016-07" db="EMBL/GenBank/DDBJ databases">
        <title>Pervasive Adenine N6-methylation of Active Genes in Fungi.</title>
        <authorList>
            <consortium name="DOE Joint Genome Institute"/>
            <person name="Mondo S.J."/>
            <person name="Dannebaum R.O."/>
            <person name="Kuo R.C."/>
            <person name="Labutti K."/>
            <person name="Haridas S."/>
            <person name="Kuo A."/>
            <person name="Salamov A."/>
            <person name="Ahrendt S.R."/>
            <person name="Lipzen A."/>
            <person name="Sullivan W."/>
            <person name="Andreopoulos W.B."/>
            <person name="Clum A."/>
            <person name="Lindquist E."/>
            <person name="Daum C."/>
            <person name="Ramamoorthy G.K."/>
            <person name="Gryganskyi A."/>
            <person name="Culley D."/>
            <person name="Magnuson J.K."/>
            <person name="James T.Y."/>
            <person name="O'Malley M.A."/>
            <person name="Stajich J.E."/>
            <person name="Spatafora J.W."/>
            <person name="Visel A."/>
            <person name="Grigoriev I.V."/>
        </authorList>
    </citation>
    <scope>NUCLEOTIDE SEQUENCE [LARGE SCALE GENOMIC DNA]</scope>
    <source>
        <strain evidence="3 4">JEL800</strain>
    </source>
</reference>
<organism evidence="3 4">
    <name type="scientific">Rhizoclosmatium globosum</name>
    <dbReference type="NCBI Taxonomy" id="329046"/>
    <lineage>
        <taxon>Eukaryota</taxon>
        <taxon>Fungi</taxon>
        <taxon>Fungi incertae sedis</taxon>
        <taxon>Chytridiomycota</taxon>
        <taxon>Chytridiomycota incertae sedis</taxon>
        <taxon>Chytridiomycetes</taxon>
        <taxon>Chytridiales</taxon>
        <taxon>Chytriomycetaceae</taxon>
        <taxon>Rhizoclosmatium</taxon>
    </lineage>
</organism>
<keyword evidence="2" id="KW-0472">Membrane</keyword>
<proteinExistence type="predicted"/>
<feature type="transmembrane region" description="Helical" evidence="2">
    <location>
        <begin position="274"/>
        <end position="296"/>
    </location>
</feature>
<feature type="compositionally biased region" description="Polar residues" evidence="1">
    <location>
        <begin position="226"/>
        <end position="244"/>
    </location>
</feature>
<dbReference type="AlphaFoldDB" id="A0A1Y2C8E4"/>
<accession>A0A1Y2C8E4</accession>
<name>A0A1Y2C8E4_9FUNG</name>
<evidence type="ECO:0008006" key="5">
    <source>
        <dbReference type="Google" id="ProtNLM"/>
    </source>
</evidence>
<gene>
    <name evidence="3" type="ORF">BCR33DRAFT_257594</name>
</gene>
<keyword evidence="4" id="KW-1185">Reference proteome</keyword>
<keyword evidence="2" id="KW-1133">Transmembrane helix</keyword>
<dbReference type="EMBL" id="MCGO01000025">
    <property type="protein sequence ID" value="ORY43298.1"/>
    <property type="molecule type" value="Genomic_DNA"/>
</dbReference>
<dbReference type="Proteomes" id="UP000193642">
    <property type="component" value="Unassembled WGS sequence"/>
</dbReference>
<evidence type="ECO:0000256" key="1">
    <source>
        <dbReference type="SAM" id="MobiDB-lite"/>
    </source>
</evidence>
<feature type="compositionally biased region" description="Polar residues" evidence="1">
    <location>
        <begin position="186"/>
        <end position="203"/>
    </location>
</feature>
<keyword evidence="2" id="KW-0812">Transmembrane</keyword>